<dbReference type="GO" id="GO:0016791">
    <property type="term" value="F:phosphatase activity"/>
    <property type="evidence" value="ECO:0007669"/>
    <property type="project" value="TreeGrafter"/>
</dbReference>
<dbReference type="PANTHER" id="PTHR42850">
    <property type="entry name" value="METALLOPHOSPHOESTERASE"/>
    <property type="match status" value="1"/>
</dbReference>
<dbReference type="GO" id="GO:0000298">
    <property type="term" value="F:endopolyphosphatase activity"/>
    <property type="evidence" value="ECO:0007669"/>
    <property type="project" value="TreeGrafter"/>
</dbReference>
<organism evidence="2 3">
    <name type="scientific">Sorangium cellulosum</name>
    <name type="common">Polyangium cellulosum</name>
    <dbReference type="NCBI Taxonomy" id="56"/>
    <lineage>
        <taxon>Bacteria</taxon>
        <taxon>Pseudomonadati</taxon>
        <taxon>Myxococcota</taxon>
        <taxon>Polyangia</taxon>
        <taxon>Polyangiales</taxon>
        <taxon>Polyangiaceae</taxon>
        <taxon>Sorangium</taxon>
    </lineage>
</organism>
<name>A0A150NZ76_SORCE</name>
<dbReference type="Gene3D" id="3.60.21.10">
    <property type="match status" value="1"/>
</dbReference>
<proteinExistence type="predicted"/>
<comment type="caution">
    <text evidence="2">The sequence shown here is derived from an EMBL/GenBank/DDBJ whole genome shotgun (WGS) entry which is preliminary data.</text>
</comment>
<accession>A0A150NZ76</accession>
<reference evidence="2 3" key="1">
    <citation type="submission" date="2014-02" db="EMBL/GenBank/DDBJ databases">
        <title>The small core and large imbalanced accessory genome model reveals a collaborative survival strategy of Sorangium cellulosum strains in nature.</title>
        <authorList>
            <person name="Han K."/>
            <person name="Peng R."/>
            <person name="Blom J."/>
            <person name="Li Y.-Z."/>
        </authorList>
    </citation>
    <scope>NUCLEOTIDE SEQUENCE [LARGE SCALE GENOMIC DNA]</scope>
    <source>
        <strain evidence="2 3">So0157-18</strain>
    </source>
</reference>
<dbReference type="AlphaFoldDB" id="A0A150NZ76"/>
<sequence length="231" mass="25782">MPRTIIIGDVHGCRDELARLIEHVGFASGDRVVMVGDLLVRGPDPCGTLDLLRELGAISVRGNHEDRLLRWRAGRSDPRGEPLGELSKETAQQLRKRDWAWLETLPYWLDLPEHGLRVVHAGLIPGLPIERQDPHTLMYVRCLGRYGEPVERRGGKTLWGQTYQGPPHVVFGHNARSEPQMHAWATGIDTGAVYGGRLTAMVLHDGERVPPPASRGEVLVSVPARRRYVGR</sequence>
<dbReference type="InterPro" id="IPR029052">
    <property type="entry name" value="Metallo-depent_PP-like"/>
</dbReference>
<evidence type="ECO:0000259" key="1">
    <source>
        <dbReference type="Pfam" id="PF00149"/>
    </source>
</evidence>
<dbReference type="InterPro" id="IPR004843">
    <property type="entry name" value="Calcineurin-like_PHP"/>
</dbReference>
<dbReference type="SUPFAM" id="SSF56300">
    <property type="entry name" value="Metallo-dependent phosphatases"/>
    <property type="match status" value="1"/>
</dbReference>
<evidence type="ECO:0000313" key="2">
    <source>
        <dbReference type="EMBL" id="KYF47028.1"/>
    </source>
</evidence>
<dbReference type="Proteomes" id="UP000075604">
    <property type="component" value="Unassembled WGS sequence"/>
</dbReference>
<dbReference type="GO" id="GO:0005737">
    <property type="term" value="C:cytoplasm"/>
    <property type="evidence" value="ECO:0007669"/>
    <property type="project" value="TreeGrafter"/>
</dbReference>
<dbReference type="PANTHER" id="PTHR42850:SF4">
    <property type="entry name" value="ZINC-DEPENDENT ENDOPOLYPHOSPHATASE"/>
    <property type="match status" value="1"/>
</dbReference>
<dbReference type="InterPro" id="IPR050126">
    <property type="entry name" value="Ap4A_hydrolase"/>
</dbReference>
<dbReference type="GO" id="GO:0006798">
    <property type="term" value="P:polyphosphate catabolic process"/>
    <property type="evidence" value="ECO:0007669"/>
    <property type="project" value="TreeGrafter"/>
</dbReference>
<feature type="domain" description="Calcineurin-like phosphoesterase" evidence="1">
    <location>
        <begin position="3"/>
        <end position="177"/>
    </location>
</feature>
<gene>
    <name evidence="2" type="ORF">BE04_26270</name>
</gene>
<protein>
    <recommendedName>
        <fullName evidence="1">Calcineurin-like phosphoesterase domain-containing protein</fullName>
    </recommendedName>
</protein>
<dbReference type="Pfam" id="PF00149">
    <property type="entry name" value="Metallophos"/>
    <property type="match status" value="1"/>
</dbReference>
<dbReference type="EMBL" id="JELX01004567">
    <property type="protein sequence ID" value="KYF47028.1"/>
    <property type="molecule type" value="Genomic_DNA"/>
</dbReference>
<evidence type="ECO:0000313" key="3">
    <source>
        <dbReference type="Proteomes" id="UP000075604"/>
    </source>
</evidence>